<protein>
    <recommendedName>
        <fullName evidence="1">FAD dependent oxidoreductase domain-containing protein</fullName>
    </recommendedName>
</protein>
<dbReference type="Gene3D" id="3.50.50.60">
    <property type="entry name" value="FAD/NAD(P)-binding domain"/>
    <property type="match status" value="2"/>
</dbReference>
<evidence type="ECO:0000313" key="3">
    <source>
        <dbReference type="Proteomes" id="UP001530400"/>
    </source>
</evidence>
<organism evidence="2 3">
    <name type="scientific">Cyclotella atomus</name>
    <dbReference type="NCBI Taxonomy" id="382360"/>
    <lineage>
        <taxon>Eukaryota</taxon>
        <taxon>Sar</taxon>
        <taxon>Stramenopiles</taxon>
        <taxon>Ochrophyta</taxon>
        <taxon>Bacillariophyta</taxon>
        <taxon>Coscinodiscophyceae</taxon>
        <taxon>Thalassiosirophycidae</taxon>
        <taxon>Stephanodiscales</taxon>
        <taxon>Stephanodiscaceae</taxon>
        <taxon>Cyclotella</taxon>
    </lineage>
</organism>
<dbReference type="AlphaFoldDB" id="A0ABD3PDV1"/>
<gene>
    <name evidence="2" type="ORF">ACHAWO_005191</name>
</gene>
<dbReference type="PANTHER" id="PTHR13847:SF150">
    <property type="entry name" value="OXIDOREDUCTASE TDA3-RELATED"/>
    <property type="match status" value="1"/>
</dbReference>
<name>A0ABD3PDV1_9STRA</name>
<accession>A0ABD3PDV1</accession>
<dbReference type="Pfam" id="PF01266">
    <property type="entry name" value="DAO"/>
    <property type="match status" value="1"/>
</dbReference>
<dbReference type="PANTHER" id="PTHR13847">
    <property type="entry name" value="SARCOSINE DEHYDROGENASE-RELATED"/>
    <property type="match status" value="1"/>
</dbReference>
<keyword evidence="3" id="KW-1185">Reference proteome</keyword>
<feature type="domain" description="FAD dependent oxidoreductase" evidence="1">
    <location>
        <begin position="85"/>
        <end position="586"/>
    </location>
</feature>
<evidence type="ECO:0000259" key="1">
    <source>
        <dbReference type="Pfam" id="PF01266"/>
    </source>
</evidence>
<dbReference type="Gene3D" id="3.30.9.10">
    <property type="entry name" value="D-Amino Acid Oxidase, subunit A, domain 2"/>
    <property type="match status" value="1"/>
</dbReference>
<reference evidence="2 3" key="1">
    <citation type="submission" date="2024-10" db="EMBL/GenBank/DDBJ databases">
        <title>Updated reference genomes for cyclostephanoid diatoms.</title>
        <authorList>
            <person name="Roberts W.R."/>
            <person name="Alverson A.J."/>
        </authorList>
    </citation>
    <scope>NUCLEOTIDE SEQUENCE [LARGE SCALE GENOMIC DNA]</scope>
    <source>
        <strain evidence="2 3">AJA010-31</strain>
    </source>
</reference>
<sequence>MARHGLWKTFSAAFTSASLIRPPPMTSHMFDRASNVGTLFSTTFDNNASLAKVSSSPFMFINKFMDKRAESVATVDVHDQTNVPRIAIIGGGIAGVTAASSLVKRLDSENKSAKIVLFEEDNEGGQRSVSFGDCQQPIWTAATARNANSMVPGAAMHIMSQRSTLKQIFVDTCQEIGAHVVEQITNTSNIDNFNVKPPYFALHLFRCIGPSASWDERMSFLEFMRHFVVISMLSGEKEAHERGSLIQQLARSNRLIFLETLKQNSAGKELSQRMGTNKGFLSLHRTHKAALHAEQEGKDFNEASELVSIEDAIELEPRIANLPMARSLYAVHRKDDYTANSAVFVKDLVGRIKAQGVEYKCGDKGTIQGIVISNHSKKGTIGKETRVLATSARTSRFRITTEDGGTQNFDYVVLAAGVNTPLLAKKIEVENDPASVFKPSICPTYPLRGYSLTVYTNHTKQEGDDRSKKGRSSNLLNKPISVDDMYCSSVGANMARMAGFGELVGYRDKAKEVPSLAPKILARYCRTIFPESDAKEEHALQCFRPMTPDDIPLVGRVSSVPGLYLHSGHGTLGWTLCLATAECVAQDVLDDITGRENESYTLPGDLKVEKAKLSPNRFL</sequence>
<dbReference type="InterPro" id="IPR036188">
    <property type="entry name" value="FAD/NAD-bd_sf"/>
</dbReference>
<dbReference type="Proteomes" id="UP001530400">
    <property type="component" value="Unassembled WGS sequence"/>
</dbReference>
<evidence type="ECO:0000313" key="2">
    <source>
        <dbReference type="EMBL" id="KAL3785416.1"/>
    </source>
</evidence>
<dbReference type="SUPFAM" id="SSF51905">
    <property type="entry name" value="FAD/NAD(P)-binding domain"/>
    <property type="match status" value="1"/>
</dbReference>
<dbReference type="InterPro" id="IPR006076">
    <property type="entry name" value="FAD-dep_OxRdtase"/>
</dbReference>
<dbReference type="EMBL" id="JALLPJ020000694">
    <property type="protein sequence ID" value="KAL3785416.1"/>
    <property type="molecule type" value="Genomic_DNA"/>
</dbReference>
<proteinExistence type="predicted"/>
<comment type="caution">
    <text evidence="2">The sequence shown here is derived from an EMBL/GenBank/DDBJ whole genome shotgun (WGS) entry which is preliminary data.</text>
</comment>